<gene>
    <name evidence="1" type="ORF">DFR56_104303</name>
</gene>
<sequence>MDYDARISRLETAIQWMTNASSIAKNSPQSLENVFWENSKAKVASEAFFAEMDQLLVRYQSAYDELLHTLQQRKQQLEKLKMELYHYYSRELFGLSEEERLNYLKDANIDPSVRKMLT</sequence>
<dbReference type="AlphaFoldDB" id="A0A2V3W7B3"/>
<dbReference type="RefSeq" id="WP_110394943.1">
    <property type="nucleotide sequence ID" value="NZ_JADIJL010000076.1"/>
</dbReference>
<organism evidence="1 2">
    <name type="scientific">Pseudogracilibacillus auburnensis</name>
    <dbReference type="NCBI Taxonomy" id="1494959"/>
    <lineage>
        <taxon>Bacteria</taxon>
        <taxon>Bacillati</taxon>
        <taxon>Bacillota</taxon>
        <taxon>Bacilli</taxon>
        <taxon>Bacillales</taxon>
        <taxon>Bacillaceae</taxon>
        <taxon>Pseudogracilibacillus</taxon>
    </lineage>
</organism>
<dbReference type="Proteomes" id="UP000247978">
    <property type="component" value="Unassembled WGS sequence"/>
</dbReference>
<evidence type="ECO:0000313" key="1">
    <source>
        <dbReference type="EMBL" id="PXW88135.1"/>
    </source>
</evidence>
<proteinExistence type="predicted"/>
<comment type="caution">
    <text evidence="1">The sequence shown here is derived from an EMBL/GenBank/DDBJ whole genome shotgun (WGS) entry which is preliminary data.</text>
</comment>
<reference evidence="1 2" key="1">
    <citation type="submission" date="2018-05" db="EMBL/GenBank/DDBJ databases">
        <title>Genomic Encyclopedia of Type Strains, Phase IV (KMG-IV): sequencing the most valuable type-strain genomes for metagenomic binning, comparative biology and taxonomic classification.</title>
        <authorList>
            <person name="Goeker M."/>
        </authorList>
    </citation>
    <scope>NUCLEOTIDE SEQUENCE [LARGE SCALE GENOMIC DNA]</scope>
    <source>
        <strain evidence="1 2">DSM 28556</strain>
    </source>
</reference>
<dbReference type="EMBL" id="QJJQ01000004">
    <property type="protein sequence ID" value="PXW88135.1"/>
    <property type="molecule type" value="Genomic_DNA"/>
</dbReference>
<accession>A0A2V3W7B3</accession>
<protein>
    <submittedName>
        <fullName evidence="1">Uncharacterized protein</fullName>
    </submittedName>
</protein>
<dbReference type="OrthoDB" id="2946795at2"/>
<name>A0A2V3W7B3_9BACI</name>
<evidence type="ECO:0000313" key="2">
    <source>
        <dbReference type="Proteomes" id="UP000247978"/>
    </source>
</evidence>
<keyword evidence="2" id="KW-1185">Reference proteome</keyword>